<dbReference type="STRING" id="525904.Tter_2494"/>
<dbReference type="KEGG" id="ttr:Tter_2494"/>
<dbReference type="SUPFAM" id="SSF53254">
    <property type="entry name" value="Phosphoglycerate mutase-like"/>
    <property type="match status" value="1"/>
</dbReference>
<feature type="binding site" evidence="2">
    <location>
        <position position="58"/>
    </location>
    <ligand>
        <name>substrate</name>
    </ligand>
</feature>
<reference evidence="4" key="1">
    <citation type="journal article" date="2010" name="Stand. Genomic Sci.">
        <title>Complete genome sequence of 'Thermobaculum terrenum' type strain (YNP1).</title>
        <authorList>
            <person name="Kiss H."/>
            <person name="Cleland D."/>
            <person name="Lapidus A."/>
            <person name="Lucas S."/>
            <person name="Glavina Del Rio T."/>
            <person name="Nolan M."/>
            <person name="Tice H."/>
            <person name="Han C."/>
            <person name="Goodwin L."/>
            <person name="Pitluck S."/>
            <person name="Liolios K."/>
            <person name="Ivanova N."/>
            <person name="Mavromatis K."/>
            <person name="Ovchinnikova G."/>
            <person name="Pati A."/>
            <person name="Chen A."/>
            <person name="Palaniappan K."/>
            <person name="Land M."/>
            <person name="Hauser L."/>
            <person name="Chang Y."/>
            <person name="Jeffries C."/>
            <person name="Lu M."/>
            <person name="Brettin T."/>
            <person name="Detter J."/>
            <person name="Goker M."/>
            <person name="Tindall B."/>
            <person name="Beck B."/>
            <person name="McDermott T."/>
            <person name="Woyke T."/>
            <person name="Bristow J."/>
            <person name="Eisen J."/>
            <person name="Markowitz V."/>
            <person name="Hugenholtz P."/>
            <person name="Kyrpides N."/>
            <person name="Klenk H."/>
            <person name="Cheng J."/>
        </authorList>
    </citation>
    <scope>NUCLEOTIDE SEQUENCE [LARGE SCALE GENOMIC DNA]</scope>
    <source>
        <strain evidence="4">ATCC BAA-798 / YNP1</strain>
    </source>
</reference>
<accession>D1CI13</accession>
<dbReference type="CDD" id="cd07067">
    <property type="entry name" value="HP_PGM_like"/>
    <property type="match status" value="1"/>
</dbReference>
<dbReference type="EMBL" id="CP001826">
    <property type="protein sequence ID" value="ACZ43384.1"/>
    <property type="molecule type" value="Genomic_DNA"/>
</dbReference>
<dbReference type="InterPro" id="IPR029033">
    <property type="entry name" value="His_PPase_superfam"/>
</dbReference>
<evidence type="ECO:0000313" key="4">
    <source>
        <dbReference type="Proteomes" id="UP000000323"/>
    </source>
</evidence>
<sequence length="210" mass="23429">MLRVWLARHGQTVWGDEDRFCGRTDLELSERGYAQAEALARRLAAEPLVAVYASPLRRALATAEAVARSQGLPVEALEGLVEMDFGRWEGRTREDVRRASPDRYLRWCEDPAAVAPEGGEGAYEVAQRALAALHHVFASHRAGAVLVVAHRTVNRILLCHYLEIPIRAYRERLGQDLCALNLLEVAGGQVRVRLLNSTDHIRYVPIAEAM</sequence>
<name>D1CI13_THET1</name>
<dbReference type="RefSeq" id="WP_012876415.1">
    <property type="nucleotide sequence ID" value="NC_013526.1"/>
</dbReference>
<dbReference type="SMART" id="SM00855">
    <property type="entry name" value="PGAM"/>
    <property type="match status" value="1"/>
</dbReference>
<dbReference type="PANTHER" id="PTHR48100">
    <property type="entry name" value="BROAD-SPECIFICITY PHOSPHATASE YOR283W-RELATED"/>
    <property type="match status" value="1"/>
</dbReference>
<protein>
    <submittedName>
        <fullName evidence="3">Phosphoglycerate mutase</fullName>
    </submittedName>
</protein>
<dbReference type="InterPro" id="IPR050275">
    <property type="entry name" value="PGM_Phosphatase"/>
</dbReference>
<gene>
    <name evidence="3" type="ordered locus">Tter_2494</name>
</gene>
<feature type="active site" description="Proton donor/acceptor" evidence="1">
    <location>
        <position position="82"/>
    </location>
</feature>
<dbReference type="AlphaFoldDB" id="D1CI13"/>
<evidence type="ECO:0000256" key="2">
    <source>
        <dbReference type="PIRSR" id="PIRSR613078-2"/>
    </source>
</evidence>
<evidence type="ECO:0000256" key="1">
    <source>
        <dbReference type="PIRSR" id="PIRSR613078-1"/>
    </source>
</evidence>
<dbReference type="Proteomes" id="UP000000323">
    <property type="component" value="Chromosome 2"/>
</dbReference>
<dbReference type="HOGENOM" id="CLU_033323_8_4_0"/>
<dbReference type="InterPro" id="IPR013078">
    <property type="entry name" value="His_Pase_superF_clade-1"/>
</dbReference>
<dbReference type="Pfam" id="PF00300">
    <property type="entry name" value="His_Phos_1"/>
    <property type="match status" value="1"/>
</dbReference>
<proteinExistence type="predicted"/>
<dbReference type="GO" id="GO:0005737">
    <property type="term" value="C:cytoplasm"/>
    <property type="evidence" value="ECO:0007669"/>
    <property type="project" value="TreeGrafter"/>
</dbReference>
<keyword evidence="4" id="KW-1185">Reference proteome</keyword>
<dbReference type="PANTHER" id="PTHR48100:SF1">
    <property type="entry name" value="HISTIDINE PHOSPHATASE FAMILY PROTEIN-RELATED"/>
    <property type="match status" value="1"/>
</dbReference>
<dbReference type="Gene3D" id="3.40.50.1240">
    <property type="entry name" value="Phosphoglycerate mutase-like"/>
    <property type="match status" value="1"/>
</dbReference>
<dbReference type="GO" id="GO:0016791">
    <property type="term" value="F:phosphatase activity"/>
    <property type="evidence" value="ECO:0007669"/>
    <property type="project" value="TreeGrafter"/>
</dbReference>
<feature type="active site" description="Tele-phosphohistidine intermediate" evidence="1">
    <location>
        <position position="9"/>
    </location>
</feature>
<organism evidence="3 4">
    <name type="scientific">Thermobaculum terrenum (strain ATCC BAA-798 / CCMEE 7001 / YNP1)</name>
    <dbReference type="NCBI Taxonomy" id="525904"/>
    <lineage>
        <taxon>Bacteria</taxon>
        <taxon>Bacillati</taxon>
        <taxon>Chloroflexota</taxon>
        <taxon>Chloroflexia</taxon>
        <taxon>Candidatus Thermobaculales</taxon>
        <taxon>Candidatus Thermobaculaceae</taxon>
        <taxon>Thermobaculum</taxon>
    </lineage>
</organism>
<dbReference type="OrthoDB" id="9781415at2"/>
<evidence type="ECO:0000313" key="3">
    <source>
        <dbReference type="EMBL" id="ACZ43384.1"/>
    </source>
</evidence>
<dbReference type="eggNOG" id="COG0406">
    <property type="taxonomic scope" value="Bacteria"/>
</dbReference>